<feature type="transmembrane region" description="Helical" evidence="6">
    <location>
        <begin position="153"/>
        <end position="172"/>
    </location>
</feature>
<dbReference type="HOGENOM" id="CLU_033863_4_1_9"/>
<reference evidence="9" key="2">
    <citation type="submission" date="2011-06" db="EMBL/GenBank/DDBJ databases">
        <title>The complete genome sequence of Alicyclobacillus acidocaldarius sp. Tc-4-1.</title>
        <authorList>
            <person name="Chen Y."/>
            <person name="He Y."/>
            <person name="Dong Z."/>
            <person name="Hu S."/>
        </authorList>
    </citation>
    <scope>NUCLEOTIDE SEQUENCE [LARGE SCALE GENOMIC DNA]</scope>
    <source>
        <strain evidence="9">Tc-4-1</strain>
    </source>
</reference>
<feature type="domain" description="EamA" evidence="7">
    <location>
        <begin position="8"/>
        <end position="141"/>
    </location>
</feature>
<keyword evidence="3 6" id="KW-0812">Transmembrane</keyword>
<feature type="transmembrane region" description="Helical" evidence="6">
    <location>
        <begin position="96"/>
        <end position="118"/>
    </location>
</feature>
<dbReference type="SUPFAM" id="SSF103481">
    <property type="entry name" value="Multidrug resistance efflux transporter EmrE"/>
    <property type="match status" value="2"/>
</dbReference>
<gene>
    <name evidence="8" type="ordered locus">TC41_0282</name>
</gene>
<dbReference type="InterPro" id="IPR000620">
    <property type="entry name" value="EamA_dom"/>
</dbReference>
<proteinExistence type="inferred from homology"/>
<dbReference type="eggNOG" id="COG0697">
    <property type="taxonomic scope" value="Bacteria"/>
</dbReference>
<evidence type="ECO:0000256" key="1">
    <source>
        <dbReference type="ARBA" id="ARBA00004127"/>
    </source>
</evidence>
<dbReference type="Pfam" id="PF00892">
    <property type="entry name" value="EamA"/>
    <property type="match status" value="2"/>
</dbReference>
<dbReference type="PANTHER" id="PTHR32322">
    <property type="entry name" value="INNER MEMBRANE TRANSPORTER"/>
    <property type="match status" value="1"/>
</dbReference>
<sequence>MGMKSSWMGALCLALAASLWGGTYVVSKAVMNWVDPSALIWLRYALGALALGAVGLVRRVNWRMSARHVGTVVAIGLVGYALSIWAQFVGTQWSTAQMGAVITSGTPAFMVIFARVLLGEAITWRRAASVILATLGVIVMIGLGHQAHSREAWGGLILLVAAVTWGLQSVLVKRVPSEYSSIVVTAYAMLVALAVMTPVSWPHMPRLEALLGHTWVWLGILYLGVLSTAGAFLLWNEGLRRMPAGAGGVYFFLQPLVGTALGWIVLGENVTPSFWFGSLLILGGVALVIREPESSERSVRWASSLSKDGSQDS</sequence>
<dbReference type="PATRIC" id="fig|1048834.4.peg.264"/>
<evidence type="ECO:0000256" key="2">
    <source>
        <dbReference type="ARBA" id="ARBA00007362"/>
    </source>
</evidence>
<dbReference type="KEGG" id="aad:TC41_0282"/>
<keyword evidence="4 6" id="KW-1133">Transmembrane helix</keyword>
<feature type="transmembrane region" description="Helical" evidence="6">
    <location>
        <begin position="247"/>
        <end position="266"/>
    </location>
</feature>
<feature type="transmembrane region" description="Helical" evidence="6">
    <location>
        <begin position="272"/>
        <end position="289"/>
    </location>
</feature>
<dbReference type="EMBL" id="CP002902">
    <property type="protein sequence ID" value="AEJ42254.1"/>
    <property type="molecule type" value="Genomic_DNA"/>
</dbReference>
<feature type="transmembrane region" description="Helical" evidence="6">
    <location>
        <begin position="38"/>
        <end position="57"/>
    </location>
</feature>
<feature type="domain" description="EamA" evidence="7">
    <location>
        <begin position="153"/>
        <end position="289"/>
    </location>
</feature>
<feature type="transmembrane region" description="Helical" evidence="6">
    <location>
        <begin position="184"/>
        <end position="203"/>
    </location>
</feature>
<evidence type="ECO:0000256" key="6">
    <source>
        <dbReference type="SAM" id="Phobius"/>
    </source>
</evidence>
<evidence type="ECO:0000256" key="5">
    <source>
        <dbReference type="ARBA" id="ARBA00023136"/>
    </source>
</evidence>
<dbReference type="AlphaFoldDB" id="F8IJR5"/>
<evidence type="ECO:0000256" key="4">
    <source>
        <dbReference type="ARBA" id="ARBA00022989"/>
    </source>
</evidence>
<evidence type="ECO:0000313" key="8">
    <source>
        <dbReference type="EMBL" id="AEJ42254.1"/>
    </source>
</evidence>
<evidence type="ECO:0000313" key="9">
    <source>
        <dbReference type="Proteomes" id="UP000000292"/>
    </source>
</evidence>
<dbReference type="InterPro" id="IPR050638">
    <property type="entry name" value="AA-Vitamin_Transporters"/>
</dbReference>
<protein>
    <recommendedName>
        <fullName evidence="7">EamA domain-containing protein</fullName>
    </recommendedName>
</protein>
<feature type="transmembrane region" description="Helical" evidence="6">
    <location>
        <begin position="130"/>
        <end position="147"/>
    </location>
</feature>
<reference evidence="8 9" key="1">
    <citation type="journal article" date="2011" name="J. Bacteriol.">
        <title>Complete Genome Sequence of Alicyclobacillus acidocaldarius Strain Tc-4-1.</title>
        <authorList>
            <person name="Chen Y."/>
            <person name="He Y."/>
            <person name="Zhang B."/>
            <person name="Yang J."/>
            <person name="Li W."/>
            <person name="Dong Z."/>
            <person name="Hu S."/>
        </authorList>
    </citation>
    <scope>NUCLEOTIDE SEQUENCE [LARGE SCALE GENOMIC DNA]</scope>
    <source>
        <strain evidence="8 9">Tc-4-1</strain>
    </source>
</reference>
<evidence type="ECO:0000256" key="3">
    <source>
        <dbReference type="ARBA" id="ARBA00022692"/>
    </source>
</evidence>
<dbReference type="InterPro" id="IPR037185">
    <property type="entry name" value="EmrE-like"/>
</dbReference>
<dbReference type="Gene3D" id="1.10.3730.20">
    <property type="match status" value="1"/>
</dbReference>
<dbReference type="GO" id="GO:0016020">
    <property type="term" value="C:membrane"/>
    <property type="evidence" value="ECO:0007669"/>
    <property type="project" value="UniProtKB-SubCell"/>
</dbReference>
<comment type="similarity">
    <text evidence="2">Belongs to the EamA transporter family.</text>
</comment>
<organism evidence="8 9">
    <name type="scientific">Alicyclobacillus acidocaldarius (strain Tc-4-1)</name>
    <name type="common">Bacillus acidocaldarius</name>
    <dbReference type="NCBI Taxonomy" id="1048834"/>
    <lineage>
        <taxon>Bacteria</taxon>
        <taxon>Bacillati</taxon>
        <taxon>Bacillota</taxon>
        <taxon>Bacilli</taxon>
        <taxon>Bacillales</taxon>
        <taxon>Alicyclobacillaceae</taxon>
        <taxon>Alicyclobacillus</taxon>
    </lineage>
</organism>
<dbReference type="PANTHER" id="PTHR32322:SF2">
    <property type="entry name" value="EAMA DOMAIN-CONTAINING PROTEIN"/>
    <property type="match status" value="1"/>
</dbReference>
<feature type="transmembrane region" description="Helical" evidence="6">
    <location>
        <begin position="69"/>
        <end position="90"/>
    </location>
</feature>
<evidence type="ECO:0000259" key="7">
    <source>
        <dbReference type="Pfam" id="PF00892"/>
    </source>
</evidence>
<dbReference type="STRING" id="1048834.TC41_0282"/>
<keyword evidence="5 6" id="KW-0472">Membrane</keyword>
<name>F8IJR5_ALIAT</name>
<comment type="subcellular location">
    <subcellularLocation>
        <location evidence="1">Endomembrane system</location>
        <topology evidence="1">Multi-pass membrane protein</topology>
    </subcellularLocation>
</comment>
<accession>F8IJR5</accession>
<feature type="transmembrane region" description="Helical" evidence="6">
    <location>
        <begin position="215"/>
        <end position="235"/>
    </location>
</feature>
<dbReference type="Proteomes" id="UP000000292">
    <property type="component" value="Chromosome"/>
</dbReference>